<dbReference type="EMBL" id="CM042885">
    <property type="protein sequence ID" value="KAI4365870.1"/>
    <property type="molecule type" value="Genomic_DNA"/>
</dbReference>
<accession>A0ACB9QKN4</accession>
<proteinExistence type="predicted"/>
<protein>
    <submittedName>
        <fullName evidence="1">Uncharacterized protein</fullName>
    </submittedName>
</protein>
<evidence type="ECO:0000313" key="2">
    <source>
        <dbReference type="Proteomes" id="UP001057402"/>
    </source>
</evidence>
<dbReference type="Proteomes" id="UP001057402">
    <property type="component" value="Chromosome 6"/>
</dbReference>
<comment type="caution">
    <text evidence="1">The sequence shown here is derived from an EMBL/GenBank/DDBJ whole genome shotgun (WGS) entry which is preliminary data.</text>
</comment>
<organism evidence="1 2">
    <name type="scientific">Melastoma candidum</name>
    <dbReference type="NCBI Taxonomy" id="119954"/>
    <lineage>
        <taxon>Eukaryota</taxon>
        <taxon>Viridiplantae</taxon>
        <taxon>Streptophyta</taxon>
        <taxon>Embryophyta</taxon>
        <taxon>Tracheophyta</taxon>
        <taxon>Spermatophyta</taxon>
        <taxon>Magnoliopsida</taxon>
        <taxon>eudicotyledons</taxon>
        <taxon>Gunneridae</taxon>
        <taxon>Pentapetalae</taxon>
        <taxon>rosids</taxon>
        <taxon>malvids</taxon>
        <taxon>Myrtales</taxon>
        <taxon>Melastomataceae</taxon>
        <taxon>Melastomatoideae</taxon>
        <taxon>Melastomateae</taxon>
        <taxon>Melastoma</taxon>
    </lineage>
</organism>
<keyword evidence="2" id="KW-1185">Reference proteome</keyword>
<reference evidence="2" key="1">
    <citation type="journal article" date="2023" name="Front. Plant Sci.">
        <title>Chromosomal-level genome assembly of Melastoma candidum provides insights into trichome evolution.</title>
        <authorList>
            <person name="Zhong Y."/>
            <person name="Wu W."/>
            <person name="Sun C."/>
            <person name="Zou P."/>
            <person name="Liu Y."/>
            <person name="Dai S."/>
            <person name="Zhou R."/>
        </authorList>
    </citation>
    <scope>NUCLEOTIDE SEQUENCE [LARGE SCALE GENOMIC DNA]</scope>
</reference>
<name>A0ACB9QKN4_9MYRT</name>
<sequence length="434" mass="47712">MEESSKQEASASHHCVVPDWNHRGQALAHVQFQPNLTAASNTPFHFLQRMHVPVEVMHEANLNCAHDVLPLIPAAPPLKPRWGSSDTLESIVRQATRREVDPPKPQDDGRNRPRSCTESHRKATRVLGPIPPSQAAPRKRSCMSEQVLGRKNVSLSSGTCGSGSSTFNMREDDSNAMTTTKLIGENDTSQDESGSKGEEGEGRGAKGHAPRCSKQSKGATTTTTTHNLSERRRRDRINEKMKALQKMVPNSSKTDKVSMLDEVIVYMKQLQAQVEMMNLVQSNAAATDGNINVNLNIPQMMNAMMAMPPAALSPQQQQQLQMSLLARMGVGLGLGMLEHANSSASNNTFIAPSVPQPHLPPHFLMPQMIPAAAFTASHLNPNVRGPLGSMPLPDPYAAFMAQKLSMDNYYNKLAAIHQQQTRRHSIHSEKKQRK</sequence>
<gene>
    <name evidence="1" type="ORF">MLD38_021816</name>
</gene>
<evidence type="ECO:0000313" key="1">
    <source>
        <dbReference type="EMBL" id="KAI4365870.1"/>
    </source>
</evidence>